<protein>
    <submittedName>
        <fullName evidence="2">F5/8 type C domain-containing protein</fullName>
    </submittedName>
</protein>
<organism evidence="2 3">
    <name type="scientific">Cardiosporidium cionae</name>
    <dbReference type="NCBI Taxonomy" id="476202"/>
    <lineage>
        <taxon>Eukaryota</taxon>
        <taxon>Sar</taxon>
        <taxon>Alveolata</taxon>
        <taxon>Apicomplexa</taxon>
        <taxon>Aconoidasida</taxon>
        <taxon>Nephromycida</taxon>
        <taxon>Cardiosporidium</taxon>
    </lineage>
</organism>
<keyword evidence="3" id="KW-1185">Reference proteome</keyword>
<proteinExistence type="predicted"/>
<gene>
    <name evidence="2" type="ORF">IE077_001189</name>
</gene>
<dbReference type="EMBL" id="JADAQX010002063">
    <property type="protein sequence ID" value="KAF8817685.1"/>
    <property type="molecule type" value="Genomic_DNA"/>
</dbReference>
<evidence type="ECO:0000313" key="3">
    <source>
        <dbReference type="Proteomes" id="UP000823046"/>
    </source>
</evidence>
<evidence type="ECO:0000259" key="1">
    <source>
        <dbReference type="Pfam" id="PF00754"/>
    </source>
</evidence>
<dbReference type="InterPro" id="IPR035992">
    <property type="entry name" value="Ricin_B-like_lectins"/>
</dbReference>
<comment type="caution">
    <text evidence="2">The sequence shown here is derived from an EMBL/GenBank/DDBJ whole genome shotgun (WGS) entry which is preliminary data.</text>
</comment>
<feature type="domain" description="F5/8 type C" evidence="1">
    <location>
        <begin position="124"/>
        <end position="194"/>
    </location>
</feature>
<sequence length="197" mass="21389">VEEGSMQRNNANVVLDSCASAIAAGDGRELWYSNEQSQLVSAQSSPPKCATLQDGSLDKGGKIVLTSCAEALEHSDGRSSWSFESNSQVRLQRAGAYCLFQTYLFGSTAGLGDVIAELKPATECTSVSDDSHSPSKAIDQNSDTFWASGAFPDDKEHYVRFNINLGEEIKVARLKIDWEYQPLSYSISRSVDGQSCE</sequence>
<dbReference type="Pfam" id="PF00754">
    <property type="entry name" value="F5_F8_type_C"/>
    <property type="match status" value="1"/>
</dbReference>
<dbReference type="SUPFAM" id="SSF50370">
    <property type="entry name" value="Ricin B-like lectins"/>
    <property type="match status" value="1"/>
</dbReference>
<reference evidence="2 3" key="1">
    <citation type="journal article" date="2020" name="bioRxiv">
        <title>Metabolic contributions of an alphaproteobacterial endosymbiont in the apicomplexan Cardiosporidium cionae.</title>
        <authorList>
            <person name="Hunter E.S."/>
            <person name="Paight C.J."/>
            <person name="Lane C.E."/>
        </authorList>
    </citation>
    <scope>NUCLEOTIDE SEQUENCE [LARGE SCALE GENOMIC DNA]</scope>
    <source>
        <strain evidence="2">ESH_2018</strain>
    </source>
</reference>
<dbReference type="PROSITE" id="PS50231">
    <property type="entry name" value="RICIN_B_LECTIN"/>
    <property type="match status" value="1"/>
</dbReference>
<dbReference type="InterPro" id="IPR000421">
    <property type="entry name" value="FA58C"/>
</dbReference>
<name>A0ABQ7J3L0_9APIC</name>
<evidence type="ECO:0000313" key="2">
    <source>
        <dbReference type="EMBL" id="KAF8817685.1"/>
    </source>
</evidence>
<feature type="non-terminal residue" evidence="2">
    <location>
        <position position="1"/>
    </location>
</feature>
<dbReference type="InterPro" id="IPR008979">
    <property type="entry name" value="Galactose-bd-like_sf"/>
</dbReference>
<accession>A0ABQ7J3L0</accession>
<feature type="non-terminal residue" evidence="2">
    <location>
        <position position="197"/>
    </location>
</feature>
<dbReference type="Gene3D" id="2.80.10.50">
    <property type="match status" value="1"/>
</dbReference>
<dbReference type="SUPFAM" id="SSF49785">
    <property type="entry name" value="Galactose-binding domain-like"/>
    <property type="match status" value="1"/>
</dbReference>
<dbReference type="Gene3D" id="2.60.120.260">
    <property type="entry name" value="Galactose-binding domain-like"/>
    <property type="match status" value="1"/>
</dbReference>
<dbReference type="Proteomes" id="UP000823046">
    <property type="component" value="Unassembled WGS sequence"/>
</dbReference>